<name>A0AAE0KG71_9PEZI</name>
<evidence type="ECO:0000313" key="3">
    <source>
        <dbReference type="Proteomes" id="UP001287356"/>
    </source>
</evidence>
<organism evidence="2 3">
    <name type="scientific">Lasiosphaeria ovina</name>
    <dbReference type="NCBI Taxonomy" id="92902"/>
    <lineage>
        <taxon>Eukaryota</taxon>
        <taxon>Fungi</taxon>
        <taxon>Dikarya</taxon>
        <taxon>Ascomycota</taxon>
        <taxon>Pezizomycotina</taxon>
        <taxon>Sordariomycetes</taxon>
        <taxon>Sordariomycetidae</taxon>
        <taxon>Sordariales</taxon>
        <taxon>Lasiosphaeriaceae</taxon>
        <taxon>Lasiosphaeria</taxon>
    </lineage>
</organism>
<feature type="signal peptide" evidence="1">
    <location>
        <begin position="1"/>
        <end position="19"/>
    </location>
</feature>
<keyword evidence="3" id="KW-1185">Reference proteome</keyword>
<dbReference type="EMBL" id="JAULSN010000003">
    <property type="protein sequence ID" value="KAK3376149.1"/>
    <property type="molecule type" value="Genomic_DNA"/>
</dbReference>
<dbReference type="Proteomes" id="UP001287356">
    <property type="component" value="Unassembled WGS sequence"/>
</dbReference>
<proteinExistence type="predicted"/>
<evidence type="ECO:0000256" key="1">
    <source>
        <dbReference type="SAM" id="SignalP"/>
    </source>
</evidence>
<accession>A0AAE0KG71</accession>
<protein>
    <submittedName>
        <fullName evidence="2">Uncharacterized protein</fullName>
    </submittedName>
</protein>
<sequence>MKLAPTITFAALLALGSSAAVSDTRQRDKVCSVSGTSSYVNCRAGPGRDYAAVRRVQPVQQFSVQCMRDGEAIDGEKAWGYIPAWGCWLAVRWTDLGCKRALETCST</sequence>
<gene>
    <name evidence="2" type="ORF">B0T24DRAFT_215877</name>
</gene>
<evidence type="ECO:0000313" key="2">
    <source>
        <dbReference type="EMBL" id="KAK3376149.1"/>
    </source>
</evidence>
<comment type="caution">
    <text evidence="2">The sequence shown here is derived from an EMBL/GenBank/DDBJ whole genome shotgun (WGS) entry which is preliminary data.</text>
</comment>
<feature type="chain" id="PRO_5042230559" evidence="1">
    <location>
        <begin position="20"/>
        <end position="107"/>
    </location>
</feature>
<reference evidence="2" key="2">
    <citation type="submission" date="2023-06" db="EMBL/GenBank/DDBJ databases">
        <authorList>
            <consortium name="Lawrence Berkeley National Laboratory"/>
            <person name="Haridas S."/>
            <person name="Hensen N."/>
            <person name="Bonometti L."/>
            <person name="Westerberg I."/>
            <person name="Brannstrom I.O."/>
            <person name="Guillou S."/>
            <person name="Cros-Aarteil S."/>
            <person name="Calhoun S."/>
            <person name="Kuo A."/>
            <person name="Mondo S."/>
            <person name="Pangilinan J."/>
            <person name="Riley R."/>
            <person name="Labutti K."/>
            <person name="Andreopoulos B."/>
            <person name="Lipzen A."/>
            <person name="Chen C."/>
            <person name="Yanf M."/>
            <person name="Daum C."/>
            <person name="Ng V."/>
            <person name="Clum A."/>
            <person name="Steindorff A."/>
            <person name="Ohm R."/>
            <person name="Martin F."/>
            <person name="Silar P."/>
            <person name="Natvig D."/>
            <person name="Lalanne C."/>
            <person name="Gautier V."/>
            <person name="Ament-Velasquez S.L."/>
            <person name="Kruys A."/>
            <person name="Hutchinson M.I."/>
            <person name="Powell A.J."/>
            <person name="Barry K."/>
            <person name="Miller A.N."/>
            <person name="Grigoriev I.V."/>
            <person name="Debuchy R."/>
            <person name="Gladieux P."/>
            <person name="Thoren M.H."/>
            <person name="Johannesson H."/>
        </authorList>
    </citation>
    <scope>NUCLEOTIDE SEQUENCE</scope>
    <source>
        <strain evidence="2">CBS 958.72</strain>
    </source>
</reference>
<reference evidence="2" key="1">
    <citation type="journal article" date="2023" name="Mol. Phylogenet. Evol.">
        <title>Genome-scale phylogeny and comparative genomics of the fungal order Sordariales.</title>
        <authorList>
            <person name="Hensen N."/>
            <person name="Bonometti L."/>
            <person name="Westerberg I."/>
            <person name="Brannstrom I.O."/>
            <person name="Guillou S."/>
            <person name="Cros-Aarteil S."/>
            <person name="Calhoun S."/>
            <person name="Haridas S."/>
            <person name="Kuo A."/>
            <person name="Mondo S."/>
            <person name="Pangilinan J."/>
            <person name="Riley R."/>
            <person name="LaButti K."/>
            <person name="Andreopoulos B."/>
            <person name="Lipzen A."/>
            <person name="Chen C."/>
            <person name="Yan M."/>
            <person name="Daum C."/>
            <person name="Ng V."/>
            <person name="Clum A."/>
            <person name="Steindorff A."/>
            <person name="Ohm R.A."/>
            <person name="Martin F."/>
            <person name="Silar P."/>
            <person name="Natvig D.O."/>
            <person name="Lalanne C."/>
            <person name="Gautier V."/>
            <person name="Ament-Velasquez S.L."/>
            <person name="Kruys A."/>
            <person name="Hutchinson M.I."/>
            <person name="Powell A.J."/>
            <person name="Barry K."/>
            <person name="Miller A.N."/>
            <person name="Grigoriev I.V."/>
            <person name="Debuchy R."/>
            <person name="Gladieux P."/>
            <person name="Hiltunen Thoren M."/>
            <person name="Johannesson H."/>
        </authorList>
    </citation>
    <scope>NUCLEOTIDE SEQUENCE</scope>
    <source>
        <strain evidence="2">CBS 958.72</strain>
    </source>
</reference>
<keyword evidence="1" id="KW-0732">Signal</keyword>
<dbReference type="AlphaFoldDB" id="A0AAE0KG71"/>